<dbReference type="SUPFAM" id="SSF56935">
    <property type="entry name" value="Porins"/>
    <property type="match status" value="1"/>
</dbReference>
<evidence type="ECO:0000256" key="3">
    <source>
        <dbReference type="ARBA" id="ARBA00022452"/>
    </source>
</evidence>
<dbReference type="Pfam" id="PF07715">
    <property type="entry name" value="Plug"/>
    <property type="match status" value="1"/>
</dbReference>
<evidence type="ECO:0000313" key="12">
    <source>
        <dbReference type="EMBL" id="GAF03538.1"/>
    </source>
</evidence>
<dbReference type="STRING" id="869213.GCA_000517085_03669"/>
<keyword evidence="4 8" id="KW-0812">Transmembrane</keyword>
<dbReference type="Gene3D" id="2.170.130.10">
    <property type="entry name" value="TonB-dependent receptor, plug domain"/>
    <property type="match status" value="1"/>
</dbReference>
<evidence type="ECO:0000256" key="7">
    <source>
        <dbReference type="ARBA" id="ARBA00023237"/>
    </source>
</evidence>
<dbReference type="AlphaFoldDB" id="W7Y785"/>
<keyword evidence="7 8" id="KW-0998">Cell outer membrane</keyword>
<dbReference type="Proteomes" id="UP000019402">
    <property type="component" value="Unassembled WGS sequence"/>
</dbReference>
<evidence type="ECO:0000259" key="10">
    <source>
        <dbReference type="Pfam" id="PF00593"/>
    </source>
</evidence>
<comment type="similarity">
    <text evidence="8 9">Belongs to the TonB-dependent receptor family.</text>
</comment>
<dbReference type="InterPro" id="IPR008969">
    <property type="entry name" value="CarboxyPept-like_regulatory"/>
</dbReference>
<keyword evidence="12" id="KW-0675">Receptor</keyword>
<dbReference type="GO" id="GO:0009279">
    <property type="term" value="C:cell outer membrane"/>
    <property type="evidence" value="ECO:0007669"/>
    <property type="project" value="UniProtKB-SubCell"/>
</dbReference>
<accession>W7Y785</accession>
<gene>
    <name evidence="12" type="ORF">JCM21142_52216</name>
</gene>
<dbReference type="Gene3D" id="2.60.40.1120">
    <property type="entry name" value="Carboxypeptidase-like, regulatory domain"/>
    <property type="match status" value="1"/>
</dbReference>
<feature type="domain" description="TonB-dependent receptor-like beta-barrel" evidence="10">
    <location>
        <begin position="494"/>
        <end position="1002"/>
    </location>
</feature>
<evidence type="ECO:0000256" key="4">
    <source>
        <dbReference type="ARBA" id="ARBA00022692"/>
    </source>
</evidence>
<keyword evidence="6 8" id="KW-0472">Membrane</keyword>
<dbReference type="PROSITE" id="PS52016">
    <property type="entry name" value="TONB_DEPENDENT_REC_3"/>
    <property type="match status" value="1"/>
</dbReference>
<dbReference type="SUPFAM" id="SSF49464">
    <property type="entry name" value="Carboxypeptidase regulatory domain-like"/>
    <property type="match status" value="1"/>
</dbReference>
<evidence type="ECO:0000256" key="5">
    <source>
        <dbReference type="ARBA" id="ARBA00023077"/>
    </source>
</evidence>
<protein>
    <submittedName>
        <fullName evidence="12">Outer membrane cobalamin receptor protein</fullName>
    </submittedName>
</protein>
<dbReference type="InterPro" id="IPR023996">
    <property type="entry name" value="TonB-dep_OMP_SusC/RagA"/>
</dbReference>
<sequence>MKKKCEKTSCFALSRKQKMLIMKIQVVIMMFLSLQVSASVLSQKTVNLQLVDVTLKDCIAAIEEQTQLGFLYNGTDLEQVVGIDLNAKNRLVEEVLEEILYPEGYSFSIKNNVILIKKELESNAKIQLAKRFIIKGKVSDENGDPVPGVNVVCVRYSTGTISQGDGTYELSVPHLNVALEFTFIGFHKQTIEVDGRTVINVQMETEVSEVDEVVVTGIFNRHAESFTGAVVTVKSDNLQRVANSNVFESIKNLDPSLNIASDFDLGSDPNKMPEIQLRGTSTFPGDESGDLRGDYQDSPNQPLFILDGFESNTTTIFDLDMERVSSITVFKDAAAKAIYGSKAANGVVVIETKRPETGTIRATYSGNVNIQAPDLTSYNLTNAVEKLTVEKLAGDYEHSQIGGLLTKEALYNERMKSALEGDDTYWLAAPTQVGIGTKHAISVEVGEQKTKIMANLSYNDVKGVMKESGRQNIAGSLSVDYRHKSLMFRNIMSVNANNSEDSPYGSFSEYAKMNPYWAAYNEDGSIATGDDYSNPLYNATINTTLKDSYFEFRNNLYVEWTMAEGLRLTTRIGVTKKNSEAHQFYPANHTKFDDYSEVDYARKGSYQLNNGSLFNLAGDMNLQYSKVFNEKHFFMSNIGFNLSSKVNNEVVNYAEGFPSDRMNDITFALQYAEGKTPYGRESNVRDVGLLAVFGYAYDNRFLSDVTIRQSGSSLFGADNRWGTFYSLGLGWNMHRETFLENSTWLKQLKIRSSIGTTGNQNFDSYQSLSTYSYYLDRTYDGELGSYVKSLANENLKWQTKLDFNVGVDMRIARLSLAFDYYQSITENLITSLSIPYSTGYSTVLENIGKVKNEGFELALNWQVMRSKNGFLNLTFSGVTNTNTILGLSDAMKEFNKTQDELASQLNYGKPVVKYVEGGSMTSIWAVPSLGIDPATGREIYVKQDGTITYDWDALDQVVVGNSLPKYRGNIGVNGEYKGFGFSFTARFLGGSEMYNSTLVNKVENIDTEYNVDKRVFDGRWTTPGQNAPYKILGSYYDQDINAWVTNPKTNPTSRFVQARNELTISSATVYYEFKRKLVREIGMHDLKLSAYMNDIYTFSSIQIERGTSYPFARTISLSLRATF</sequence>
<dbReference type="eggNOG" id="COG1629">
    <property type="taxonomic scope" value="Bacteria"/>
</dbReference>
<dbReference type="Pfam" id="PF00593">
    <property type="entry name" value="TonB_dep_Rec_b-barrel"/>
    <property type="match status" value="1"/>
</dbReference>
<evidence type="ECO:0000256" key="9">
    <source>
        <dbReference type="RuleBase" id="RU003357"/>
    </source>
</evidence>
<dbReference type="Pfam" id="PF13715">
    <property type="entry name" value="CarbopepD_reg_2"/>
    <property type="match status" value="1"/>
</dbReference>
<dbReference type="InterPro" id="IPR036942">
    <property type="entry name" value="Beta-barrel_TonB_sf"/>
</dbReference>
<dbReference type="InterPro" id="IPR012910">
    <property type="entry name" value="Plug_dom"/>
</dbReference>
<reference evidence="12 13" key="1">
    <citation type="journal article" date="2014" name="Genome Announc.">
        <title>Draft Genome Sequence of Cytophaga fermentans JCM 21142T, a Facultative Anaerobe Isolated from Marine Mud.</title>
        <authorList>
            <person name="Starns D."/>
            <person name="Oshima K."/>
            <person name="Suda W."/>
            <person name="Iino T."/>
            <person name="Yuki M."/>
            <person name="Inoue J."/>
            <person name="Kitamura K."/>
            <person name="Iida T."/>
            <person name="Darby A."/>
            <person name="Hattori M."/>
            <person name="Ohkuma M."/>
        </authorList>
    </citation>
    <scope>NUCLEOTIDE SEQUENCE [LARGE SCALE GENOMIC DNA]</scope>
    <source>
        <strain evidence="12 13">JCM 21142</strain>
    </source>
</reference>
<keyword evidence="5 9" id="KW-0798">TonB box</keyword>
<organism evidence="12 13">
    <name type="scientific">Saccharicrinis fermentans DSM 9555 = JCM 21142</name>
    <dbReference type="NCBI Taxonomy" id="869213"/>
    <lineage>
        <taxon>Bacteria</taxon>
        <taxon>Pseudomonadati</taxon>
        <taxon>Bacteroidota</taxon>
        <taxon>Bacteroidia</taxon>
        <taxon>Marinilabiliales</taxon>
        <taxon>Marinilabiliaceae</taxon>
        <taxon>Saccharicrinis</taxon>
    </lineage>
</organism>
<dbReference type="InterPro" id="IPR023997">
    <property type="entry name" value="TonB-dep_OMP_SusC/RagA_CS"/>
</dbReference>
<evidence type="ECO:0000256" key="2">
    <source>
        <dbReference type="ARBA" id="ARBA00022448"/>
    </source>
</evidence>
<evidence type="ECO:0000313" key="13">
    <source>
        <dbReference type="Proteomes" id="UP000019402"/>
    </source>
</evidence>
<evidence type="ECO:0000256" key="1">
    <source>
        <dbReference type="ARBA" id="ARBA00004571"/>
    </source>
</evidence>
<comment type="caution">
    <text evidence="12">The sequence shown here is derived from an EMBL/GenBank/DDBJ whole genome shotgun (WGS) entry which is preliminary data.</text>
</comment>
<proteinExistence type="inferred from homology"/>
<evidence type="ECO:0000259" key="11">
    <source>
        <dbReference type="Pfam" id="PF07715"/>
    </source>
</evidence>
<dbReference type="EMBL" id="BAMD01000025">
    <property type="protein sequence ID" value="GAF03538.1"/>
    <property type="molecule type" value="Genomic_DNA"/>
</dbReference>
<comment type="subcellular location">
    <subcellularLocation>
        <location evidence="1 8">Cell outer membrane</location>
        <topology evidence="1 8">Multi-pass membrane protein</topology>
    </subcellularLocation>
</comment>
<dbReference type="InterPro" id="IPR039426">
    <property type="entry name" value="TonB-dep_rcpt-like"/>
</dbReference>
<evidence type="ECO:0000256" key="8">
    <source>
        <dbReference type="PROSITE-ProRule" id="PRU01360"/>
    </source>
</evidence>
<keyword evidence="2 8" id="KW-0813">Transport</keyword>
<feature type="domain" description="TonB-dependent receptor plug" evidence="11">
    <location>
        <begin position="225"/>
        <end position="347"/>
    </location>
</feature>
<dbReference type="NCBIfam" id="TIGR04057">
    <property type="entry name" value="SusC_RagA_signa"/>
    <property type="match status" value="1"/>
</dbReference>
<name>W7Y785_9BACT</name>
<dbReference type="InterPro" id="IPR000531">
    <property type="entry name" value="Beta-barrel_TonB"/>
</dbReference>
<keyword evidence="3 8" id="KW-1134">Transmembrane beta strand</keyword>
<evidence type="ECO:0000256" key="6">
    <source>
        <dbReference type="ARBA" id="ARBA00023136"/>
    </source>
</evidence>
<dbReference type="InterPro" id="IPR037066">
    <property type="entry name" value="Plug_dom_sf"/>
</dbReference>
<dbReference type="Gene3D" id="2.40.170.20">
    <property type="entry name" value="TonB-dependent receptor, beta-barrel domain"/>
    <property type="match status" value="1"/>
</dbReference>
<dbReference type="NCBIfam" id="TIGR04056">
    <property type="entry name" value="OMP_RagA_SusC"/>
    <property type="match status" value="1"/>
</dbReference>
<keyword evidence="13" id="KW-1185">Reference proteome</keyword>